<dbReference type="SFLD" id="SFLDS00029">
    <property type="entry name" value="Radical_SAM"/>
    <property type="match status" value="1"/>
</dbReference>
<dbReference type="InterPro" id="IPR058240">
    <property type="entry name" value="rSAM_sf"/>
</dbReference>
<dbReference type="Pfam" id="PF04055">
    <property type="entry name" value="Radical_SAM"/>
    <property type="match status" value="1"/>
</dbReference>
<keyword evidence="12" id="KW-0411">Iron-sulfur</keyword>
<dbReference type="FunFam" id="3.20.20.70:FF:000014">
    <property type="entry name" value="Probable dual-specificity RNA methyltransferase RlmN"/>
    <property type="match status" value="1"/>
</dbReference>
<keyword evidence="3" id="KW-0004">4Fe-4S</keyword>
<evidence type="ECO:0000256" key="1">
    <source>
        <dbReference type="ARBA" id="ARBA00001966"/>
    </source>
</evidence>
<dbReference type="Pfam" id="PF21016">
    <property type="entry name" value="RlmN_N"/>
    <property type="match status" value="1"/>
</dbReference>
<dbReference type="NCBIfam" id="TIGR00048">
    <property type="entry name" value="rRNA_mod_RlmN"/>
    <property type="match status" value="1"/>
</dbReference>
<evidence type="ECO:0000313" key="14">
    <source>
        <dbReference type="EMBL" id="SUZ81652.1"/>
    </source>
</evidence>
<dbReference type="InterPro" id="IPR027492">
    <property type="entry name" value="RNA_MTrfase_RlmN"/>
</dbReference>
<dbReference type="Gene3D" id="3.20.20.70">
    <property type="entry name" value="Aldolase class I"/>
    <property type="match status" value="1"/>
</dbReference>
<reference evidence="14" key="1">
    <citation type="submission" date="2018-05" db="EMBL/GenBank/DDBJ databases">
        <authorList>
            <person name="Lanie J.A."/>
            <person name="Ng W.-L."/>
            <person name="Kazmierczak K.M."/>
            <person name="Andrzejewski T.M."/>
            <person name="Davidsen T.M."/>
            <person name="Wayne K.J."/>
            <person name="Tettelin H."/>
            <person name="Glass J.I."/>
            <person name="Rusch D."/>
            <person name="Podicherti R."/>
            <person name="Tsui H.-C.T."/>
            <person name="Winkler M.E."/>
        </authorList>
    </citation>
    <scope>NUCLEOTIDE SEQUENCE</scope>
</reference>
<dbReference type="GO" id="GO:0046872">
    <property type="term" value="F:metal ion binding"/>
    <property type="evidence" value="ECO:0007669"/>
    <property type="project" value="UniProtKB-KW"/>
</dbReference>
<accession>A0A381QQL3</accession>
<protein>
    <recommendedName>
        <fullName evidence="13">Radical SAM core domain-containing protein</fullName>
    </recommendedName>
</protein>
<dbReference type="EMBL" id="UINC01001476">
    <property type="protein sequence ID" value="SUZ81652.1"/>
    <property type="molecule type" value="Genomic_DNA"/>
</dbReference>
<evidence type="ECO:0000256" key="12">
    <source>
        <dbReference type="ARBA" id="ARBA00023014"/>
    </source>
</evidence>
<dbReference type="HAMAP" id="MF_01849">
    <property type="entry name" value="RNA_methyltr_RlmN"/>
    <property type="match status" value="1"/>
</dbReference>
<keyword evidence="7" id="KW-0808">Transferase</keyword>
<keyword evidence="4" id="KW-0963">Cytoplasm</keyword>
<dbReference type="PANTHER" id="PTHR30544">
    <property type="entry name" value="23S RRNA METHYLTRANSFERASE"/>
    <property type="match status" value="1"/>
</dbReference>
<dbReference type="PIRSF" id="PIRSF006004">
    <property type="entry name" value="CHP00048"/>
    <property type="match status" value="1"/>
</dbReference>
<evidence type="ECO:0000256" key="8">
    <source>
        <dbReference type="ARBA" id="ARBA00022691"/>
    </source>
</evidence>
<dbReference type="InterPro" id="IPR007197">
    <property type="entry name" value="rSAM"/>
</dbReference>
<dbReference type="GO" id="GO:0008173">
    <property type="term" value="F:RNA methyltransferase activity"/>
    <property type="evidence" value="ECO:0007669"/>
    <property type="project" value="InterPro"/>
</dbReference>
<keyword evidence="5" id="KW-0698">rRNA processing</keyword>
<dbReference type="InterPro" id="IPR048641">
    <property type="entry name" value="RlmN_N"/>
</dbReference>
<evidence type="ECO:0000256" key="11">
    <source>
        <dbReference type="ARBA" id="ARBA00023004"/>
    </source>
</evidence>
<dbReference type="Gene3D" id="1.10.150.530">
    <property type="match status" value="1"/>
</dbReference>
<evidence type="ECO:0000256" key="2">
    <source>
        <dbReference type="ARBA" id="ARBA00004496"/>
    </source>
</evidence>
<evidence type="ECO:0000256" key="3">
    <source>
        <dbReference type="ARBA" id="ARBA00022485"/>
    </source>
</evidence>
<dbReference type="InterPro" id="IPR004383">
    <property type="entry name" value="rRNA_lsu_MTrfase_RlmN/Cfr"/>
</dbReference>
<keyword evidence="6" id="KW-0489">Methyltransferase</keyword>
<dbReference type="AlphaFoldDB" id="A0A381QQL3"/>
<feature type="domain" description="Radical SAM core" evidence="13">
    <location>
        <begin position="105"/>
        <end position="336"/>
    </location>
</feature>
<name>A0A381QQL3_9ZZZZ</name>
<dbReference type="PANTHER" id="PTHR30544:SF5">
    <property type="entry name" value="RADICAL SAM CORE DOMAIN-CONTAINING PROTEIN"/>
    <property type="match status" value="1"/>
</dbReference>
<dbReference type="PROSITE" id="PS51918">
    <property type="entry name" value="RADICAL_SAM"/>
    <property type="match status" value="1"/>
</dbReference>
<keyword evidence="8" id="KW-0949">S-adenosyl-L-methionine</keyword>
<evidence type="ECO:0000256" key="5">
    <source>
        <dbReference type="ARBA" id="ARBA00022552"/>
    </source>
</evidence>
<evidence type="ECO:0000256" key="4">
    <source>
        <dbReference type="ARBA" id="ARBA00022490"/>
    </source>
</evidence>
<evidence type="ECO:0000256" key="7">
    <source>
        <dbReference type="ARBA" id="ARBA00022679"/>
    </source>
</evidence>
<keyword evidence="9" id="KW-0819">tRNA processing</keyword>
<sequence length="347" mass="38655">MNHPRNLEYQVLVGQSKTQLELFAESLGEQSYRGRQLFDWLYHQKNDIIDEMTDLPVLFREQVKKSAIVHPLVQVTQSDSGSKQTKKFLFQLQDGNQIESVLMKEKDRTTICISTQVGCAVNCDFCATAAMGFIQNLSAGEIVDQFLQLKKFSSGPITNVVFMGMGEPLLNYKNVIAAADLLHDPDGINMGAKRITISTAGIIPKIKQFTAEAHKYKLAISLNGSTQEQRLRTMPISAAQPLEELLAAATCYTRENKTRVTFEYVLIKDINEKIEDAQRLQEMLSPINCKLNVIPYNETGGVYARPDDEKIQTFLSALKKAPFPVTVRWSKGVGIDAGCGQLATKTG</sequence>
<comment type="cofactor">
    <cofactor evidence="1">
        <name>[4Fe-4S] cluster</name>
        <dbReference type="ChEBI" id="CHEBI:49883"/>
    </cofactor>
</comment>
<keyword evidence="10" id="KW-0479">Metal-binding</keyword>
<dbReference type="InterPro" id="IPR013785">
    <property type="entry name" value="Aldolase_TIM"/>
</dbReference>
<proteinExistence type="inferred from homology"/>
<keyword evidence="11" id="KW-0408">Iron</keyword>
<dbReference type="GO" id="GO:0005737">
    <property type="term" value="C:cytoplasm"/>
    <property type="evidence" value="ECO:0007669"/>
    <property type="project" value="UniProtKB-SubCell"/>
</dbReference>
<gene>
    <name evidence="14" type="ORF">METZ01_LOCUS34506</name>
</gene>
<dbReference type="SFLD" id="SFLDF00275">
    <property type="entry name" value="adenosine_C2_methyltransferase"/>
    <property type="match status" value="1"/>
</dbReference>
<evidence type="ECO:0000259" key="13">
    <source>
        <dbReference type="PROSITE" id="PS51918"/>
    </source>
</evidence>
<evidence type="ECO:0000256" key="9">
    <source>
        <dbReference type="ARBA" id="ARBA00022694"/>
    </source>
</evidence>
<dbReference type="GO" id="GO:0051539">
    <property type="term" value="F:4 iron, 4 sulfur cluster binding"/>
    <property type="evidence" value="ECO:0007669"/>
    <property type="project" value="UniProtKB-KW"/>
</dbReference>
<dbReference type="GO" id="GO:0030488">
    <property type="term" value="P:tRNA methylation"/>
    <property type="evidence" value="ECO:0007669"/>
    <property type="project" value="InterPro"/>
</dbReference>
<dbReference type="SUPFAM" id="SSF102114">
    <property type="entry name" value="Radical SAM enzymes"/>
    <property type="match status" value="1"/>
</dbReference>
<dbReference type="SFLD" id="SFLDG01062">
    <property type="entry name" value="methyltransferase_(Class_A)"/>
    <property type="match status" value="1"/>
</dbReference>
<dbReference type="InterPro" id="IPR040072">
    <property type="entry name" value="Methyltransferase_A"/>
</dbReference>
<evidence type="ECO:0000256" key="10">
    <source>
        <dbReference type="ARBA" id="ARBA00022723"/>
    </source>
</evidence>
<dbReference type="GO" id="GO:0070475">
    <property type="term" value="P:rRNA base methylation"/>
    <property type="evidence" value="ECO:0007669"/>
    <property type="project" value="InterPro"/>
</dbReference>
<organism evidence="14">
    <name type="scientific">marine metagenome</name>
    <dbReference type="NCBI Taxonomy" id="408172"/>
    <lineage>
        <taxon>unclassified sequences</taxon>
        <taxon>metagenomes</taxon>
        <taxon>ecological metagenomes</taxon>
    </lineage>
</organism>
<comment type="subcellular location">
    <subcellularLocation>
        <location evidence="2">Cytoplasm</location>
    </subcellularLocation>
</comment>
<evidence type="ECO:0000256" key="6">
    <source>
        <dbReference type="ARBA" id="ARBA00022603"/>
    </source>
</evidence>
<dbReference type="CDD" id="cd01335">
    <property type="entry name" value="Radical_SAM"/>
    <property type="match status" value="1"/>
</dbReference>